<evidence type="ECO:0000256" key="2">
    <source>
        <dbReference type="SAM" id="Phobius"/>
    </source>
</evidence>
<feature type="transmembrane region" description="Helical" evidence="2">
    <location>
        <begin position="46"/>
        <end position="65"/>
    </location>
</feature>
<dbReference type="Proteomes" id="UP000254236">
    <property type="component" value="Chromosome"/>
</dbReference>
<accession>A0A345YM66</accession>
<dbReference type="AlphaFoldDB" id="A0A345YM66"/>
<dbReference type="EMBL" id="QSWH01000006">
    <property type="protein sequence ID" value="RRR21702.1"/>
    <property type="molecule type" value="Genomic_DNA"/>
</dbReference>
<keyword evidence="2" id="KW-0472">Membrane</keyword>
<protein>
    <submittedName>
        <fullName evidence="4">Uncharacterized protein</fullName>
    </submittedName>
</protein>
<evidence type="ECO:0000313" key="3">
    <source>
        <dbReference type="EMBL" id="AXK45018.1"/>
    </source>
</evidence>
<keyword evidence="5" id="KW-1185">Reference proteome</keyword>
<name>A0A345YM66_9MICO</name>
<reference evidence="4 6" key="2">
    <citation type="submission" date="2018-08" db="EMBL/GenBank/DDBJ databases">
        <title>Brachybacterium saurashtrense DSM 23186.</title>
        <authorList>
            <person name="Li Y."/>
        </authorList>
    </citation>
    <scope>NUCLEOTIDE SEQUENCE [LARGE SCALE GENOMIC DNA]</scope>
    <source>
        <strain evidence="4 6">DSM 23186</strain>
    </source>
</reference>
<dbReference type="KEGG" id="bsau:DWV08_04920"/>
<feature type="region of interest" description="Disordered" evidence="1">
    <location>
        <begin position="70"/>
        <end position="104"/>
    </location>
</feature>
<reference evidence="3 5" key="1">
    <citation type="submission" date="2018-07" db="EMBL/GenBank/DDBJ databases">
        <title>Brachybacterium saurashtrense DSM 23186 genome sequence.</title>
        <authorList>
            <person name="Guo L."/>
        </authorList>
    </citation>
    <scope>NUCLEOTIDE SEQUENCE [LARGE SCALE GENOMIC DNA]</scope>
    <source>
        <strain evidence="3 5">DSM 23186</strain>
    </source>
</reference>
<dbReference type="RefSeq" id="WP_115412770.1">
    <property type="nucleotide sequence ID" value="NZ_CP031356.1"/>
</dbReference>
<dbReference type="OrthoDB" id="5149710at2"/>
<evidence type="ECO:0000313" key="6">
    <source>
        <dbReference type="Proteomes" id="UP000282185"/>
    </source>
</evidence>
<evidence type="ECO:0000256" key="1">
    <source>
        <dbReference type="SAM" id="MobiDB-lite"/>
    </source>
</evidence>
<dbReference type="NCBIfam" id="NF041681">
    <property type="entry name" value="HGxxPAAW"/>
    <property type="match status" value="1"/>
</dbReference>
<dbReference type="Proteomes" id="UP000282185">
    <property type="component" value="Unassembled WGS sequence"/>
</dbReference>
<organism evidence="4 6">
    <name type="scientific">Brachybacterium saurashtrense</name>
    <dbReference type="NCBI Taxonomy" id="556288"/>
    <lineage>
        <taxon>Bacteria</taxon>
        <taxon>Bacillati</taxon>
        <taxon>Actinomycetota</taxon>
        <taxon>Actinomycetes</taxon>
        <taxon>Micrococcales</taxon>
        <taxon>Dermabacteraceae</taxon>
        <taxon>Brachybacterium</taxon>
    </lineage>
</organism>
<sequence length="104" mass="10388">MPKTYTVPPPPHHNEGKTVAAWTMNLGIVAGSVGIAVGMVVPSLSVLLWVGAAVVVLALLAGVALSKAGLGQPRGYGHPQAVRTAAASADKNARSLQGAGADAR</sequence>
<gene>
    <name evidence="3" type="ORF">DWV08_04920</name>
    <name evidence="4" type="ORF">DXU92_13495</name>
</gene>
<keyword evidence="2" id="KW-1133">Transmembrane helix</keyword>
<dbReference type="EMBL" id="CP031356">
    <property type="protein sequence ID" value="AXK45018.1"/>
    <property type="molecule type" value="Genomic_DNA"/>
</dbReference>
<keyword evidence="2" id="KW-0812">Transmembrane</keyword>
<feature type="transmembrane region" description="Helical" evidence="2">
    <location>
        <begin position="20"/>
        <end position="40"/>
    </location>
</feature>
<evidence type="ECO:0000313" key="5">
    <source>
        <dbReference type="Proteomes" id="UP000254236"/>
    </source>
</evidence>
<evidence type="ECO:0000313" key="4">
    <source>
        <dbReference type="EMBL" id="RRR21702.1"/>
    </source>
</evidence>
<proteinExistence type="predicted"/>